<proteinExistence type="predicted"/>
<gene>
    <name evidence="2" type="ORF">CDD80_2349</name>
</gene>
<dbReference type="EMBL" id="NJES01000214">
    <property type="protein sequence ID" value="PHH75479.1"/>
    <property type="molecule type" value="Genomic_DNA"/>
</dbReference>
<name>A0A2C5XKG7_9HYPO</name>
<protein>
    <submittedName>
        <fullName evidence="2">Uncharacterized protein</fullName>
    </submittedName>
</protein>
<evidence type="ECO:0000256" key="1">
    <source>
        <dbReference type="SAM" id="MobiDB-lite"/>
    </source>
</evidence>
<evidence type="ECO:0000313" key="3">
    <source>
        <dbReference type="Proteomes" id="UP000226431"/>
    </source>
</evidence>
<organism evidence="2 3">
    <name type="scientific">Ophiocordyceps camponoti-rufipedis</name>
    <dbReference type="NCBI Taxonomy" id="2004952"/>
    <lineage>
        <taxon>Eukaryota</taxon>
        <taxon>Fungi</taxon>
        <taxon>Dikarya</taxon>
        <taxon>Ascomycota</taxon>
        <taxon>Pezizomycotina</taxon>
        <taxon>Sordariomycetes</taxon>
        <taxon>Hypocreomycetidae</taxon>
        <taxon>Hypocreales</taxon>
        <taxon>Ophiocordycipitaceae</taxon>
        <taxon>Ophiocordyceps</taxon>
    </lineage>
</organism>
<dbReference type="AlphaFoldDB" id="A0A2C5XKG7"/>
<dbReference type="Gene3D" id="3.90.210.10">
    <property type="entry name" value="Heat-Labile Enterotoxin, subunit A"/>
    <property type="match status" value="1"/>
</dbReference>
<feature type="region of interest" description="Disordered" evidence="1">
    <location>
        <begin position="278"/>
        <end position="303"/>
    </location>
</feature>
<accession>A0A2C5XKG7</accession>
<dbReference type="SUPFAM" id="SSF56399">
    <property type="entry name" value="ADP-ribosylation"/>
    <property type="match status" value="1"/>
</dbReference>
<sequence length="589" mass="68154">MPLSEDHPRYLFFITDGDPDFFRSAGGIVPLLTWDQRDNSWGFMTFGREGGPWVPLDDRYTADMRPYRELRSWIYEVSTSPHIVAGTTHTCCGRHYWALGGVYWSQVRRYGFREQVGTISMISWTYNPAYDSRWDRYSACDFQPQLAGFDRYNRAWGRRDGFTRRERPPRGMTRRDLAELHMNLITRRDPLLTRMLRWQGHFPLINQRNPSLTIRMGWQNIQALPVEQISWWDLEIPQRARDTIRSWRLSNEQCYSIINSIVATNWLYTLKINSRAQQKRSLPDPDEDSCSDPEPEPFPPESECHDLTPALRQLRSLNAMCSTFTRLEFYLEVATDLFAGTWDVLYVQLGGATRSIEVNGNISPGEKGWYKLNMQTMYGREAVQVDDINSIAILERIGNKLIGGDEWKLKGVKLQGTCQDDLTTYEMGKYAAVNQLVHMQHRLTWPWSKQQLVWNRTIDPSDWQEVVSCPYFDRLTVHVSLGFWDDPDDIFIQIGREQYNIVQSPFDVNLSKSFGPDEYTDSQSKVLIPDIQNFTIFYGPRARASAYPSDGLTLKGRTAPKISLSTALPYSPHAKASNWSQDAPAQANE</sequence>
<dbReference type="OrthoDB" id="4924872at2759"/>
<dbReference type="STRING" id="2004952.A0A2C5XKG7"/>
<feature type="compositionally biased region" description="Acidic residues" evidence="1">
    <location>
        <begin position="284"/>
        <end position="295"/>
    </location>
</feature>
<keyword evidence="3" id="KW-1185">Reference proteome</keyword>
<dbReference type="Proteomes" id="UP000226431">
    <property type="component" value="Unassembled WGS sequence"/>
</dbReference>
<reference evidence="2 3" key="1">
    <citation type="submission" date="2017-06" db="EMBL/GenBank/DDBJ databases">
        <title>Ant-infecting Ophiocordyceps genomes reveal a high diversity of potential behavioral manipulation genes and a possible major role for enterotoxins.</title>
        <authorList>
            <person name="De Bekker C."/>
            <person name="Evans H.C."/>
            <person name="Brachmann A."/>
            <person name="Hughes D.P."/>
        </authorList>
    </citation>
    <scope>NUCLEOTIDE SEQUENCE [LARGE SCALE GENOMIC DNA]</scope>
    <source>
        <strain evidence="2 3">Map16</strain>
    </source>
</reference>
<comment type="caution">
    <text evidence="2">The sequence shown here is derived from an EMBL/GenBank/DDBJ whole genome shotgun (WGS) entry which is preliminary data.</text>
</comment>
<evidence type="ECO:0000313" key="2">
    <source>
        <dbReference type="EMBL" id="PHH75479.1"/>
    </source>
</evidence>